<dbReference type="SUPFAM" id="SSF143120">
    <property type="entry name" value="YefM-like"/>
    <property type="match status" value="1"/>
</dbReference>
<dbReference type="InterPro" id="IPR006442">
    <property type="entry name" value="Antitoxin_Phd/YefM"/>
</dbReference>
<evidence type="ECO:0000256" key="2">
    <source>
        <dbReference type="RuleBase" id="RU362080"/>
    </source>
</evidence>
<dbReference type="InterPro" id="IPR036165">
    <property type="entry name" value="YefM-like_sf"/>
</dbReference>
<dbReference type="InterPro" id="IPR051405">
    <property type="entry name" value="phD/YefM_antitoxin"/>
</dbReference>
<evidence type="ECO:0000313" key="4">
    <source>
        <dbReference type="Proteomes" id="UP000323337"/>
    </source>
</evidence>
<accession>A0A5D0MTT3</accession>
<evidence type="ECO:0000256" key="1">
    <source>
        <dbReference type="ARBA" id="ARBA00009981"/>
    </source>
</evidence>
<dbReference type="Pfam" id="PF02604">
    <property type="entry name" value="PhdYeFM_antitox"/>
    <property type="match status" value="1"/>
</dbReference>
<comment type="caution">
    <text evidence="3">The sequence shown here is derived from an EMBL/GenBank/DDBJ whole genome shotgun (WGS) entry which is preliminary data.</text>
</comment>
<dbReference type="EMBL" id="VSIV01000039">
    <property type="protein sequence ID" value="TYB35508.1"/>
    <property type="molecule type" value="Genomic_DNA"/>
</dbReference>
<evidence type="ECO:0000313" key="3">
    <source>
        <dbReference type="EMBL" id="TYB35508.1"/>
    </source>
</evidence>
<dbReference type="Proteomes" id="UP000323337">
    <property type="component" value="Unassembled WGS sequence"/>
</dbReference>
<dbReference type="AlphaFoldDB" id="A0A5D0MTT3"/>
<sequence length="83" mass="9713">MQPIVYSKARNSLRKIIDEACDDHEEFVITTKNNKNAVLMSLEEYSAIKETLYLLTSKTNRKRLYEAVDQIENSDFLKKDIDL</sequence>
<dbReference type="PANTHER" id="PTHR33713">
    <property type="entry name" value="ANTITOXIN YAFN-RELATED"/>
    <property type="match status" value="1"/>
</dbReference>
<protein>
    <recommendedName>
        <fullName evidence="2">Antitoxin</fullName>
    </recommendedName>
</protein>
<comment type="function">
    <text evidence="2">Antitoxin component of a type II toxin-antitoxin (TA) system.</text>
</comment>
<proteinExistence type="inferred from homology"/>
<organism evidence="3 4">
    <name type="scientific">Flexistipes sinusarabici</name>
    <dbReference type="NCBI Taxonomy" id="2352"/>
    <lineage>
        <taxon>Bacteria</taxon>
        <taxon>Pseudomonadati</taxon>
        <taxon>Deferribacterota</taxon>
        <taxon>Deferribacteres</taxon>
        <taxon>Deferribacterales</taxon>
        <taxon>Flexistipitaceae</taxon>
        <taxon>Flexistipes</taxon>
    </lineage>
</organism>
<comment type="similarity">
    <text evidence="1 2">Belongs to the phD/YefM antitoxin family.</text>
</comment>
<reference evidence="3 4" key="1">
    <citation type="submission" date="2019-08" db="EMBL/GenBank/DDBJ databases">
        <title>Genomic characterization of a novel candidate phylum (ARYD3) from a high temperature, high salinity tertiary oil reservoir in north central Oklahoma, USA.</title>
        <authorList>
            <person name="Youssef N.H."/>
            <person name="Yadav A."/>
            <person name="Elshahed M.S."/>
        </authorList>
    </citation>
    <scope>NUCLEOTIDE SEQUENCE [LARGE SCALE GENOMIC DNA]</scope>
    <source>
        <strain evidence="3">ARYD1</strain>
    </source>
</reference>
<dbReference type="RefSeq" id="WP_303700124.1">
    <property type="nucleotide sequence ID" value="NZ_VSIV01000039.1"/>
</dbReference>
<dbReference type="Gene3D" id="6.10.250.330">
    <property type="match status" value="1"/>
</dbReference>
<gene>
    <name evidence="3" type="ORF">FXF49_01365</name>
</gene>
<dbReference type="NCBIfam" id="TIGR01552">
    <property type="entry name" value="phd_fam"/>
    <property type="match status" value="1"/>
</dbReference>
<dbReference type="Gene3D" id="3.40.1620.10">
    <property type="entry name" value="YefM-like domain"/>
    <property type="match status" value="1"/>
</dbReference>
<name>A0A5D0MTT3_FLESI</name>
<dbReference type="PANTHER" id="PTHR33713:SF6">
    <property type="entry name" value="ANTITOXIN YEFM"/>
    <property type="match status" value="1"/>
</dbReference>